<organism evidence="2 3">
    <name type="scientific">Flammeovirga aprica JL-4</name>
    <dbReference type="NCBI Taxonomy" id="694437"/>
    <lineage>
        <taxon>Bacteria</taxon>
        <taxon>Pseudomonadati</taxon>
        <taxon>Bacteroidota</taxon>
        <taxon>Cytophagia</taxon>
        <taxon>Cytophagales</taxon>
        <taxon>Flammeovirgaceae</taxon>
        <taxon>Flammeovirga</taxon>
    </lineage>
</organism>
<name>A0A7X9RZS1_9BACT</name>
<protein>
    <submittedName>
        <fullName evidence="2">Uncharacterized protein</fullName>
    </submittedName>
</protein>
<evidence type="ECO:0000313" key="3">
    <source>
        <dbReference type="Proteomes" id="UP000576082"/>
    </source>
</evidence>
<reference evidence="2 3" key="1">
    <citation type="submission" date="2020-04" db="EMBL/GenBank/DDBJ databases">
        <title>Flammeovirga sp. SR4, a novel species isolated from seawater.</title>
        <authorList>
            <person name="Wang X."/>
        </authorList>
    </citation>
    <scope>NUCLEOTIDE SEQUENCE [LARGE SCALE GENOMIC DNA]</scope>
    <source>
        <strain evidence="2 3">ATCC 23126</strain>
    </source>
</reference>
<evidence type="ECO:0000256" key="1">
    <source>
        <dbReference type="SAM" id="SignalP"/>
    </source>
</evidence>
<proteinExistence type="predicted"/>
<evidence type="ECO:0000313" key="2">
    <source>
        <dbReference type="EMBL" id="NME71706.1"/>
    </source>
</evidence>
<keyword evidence="1" id="KW-0732">Signal</keyword>
<dbReference type="RefSeq" id="WP_169659914.1">
    <property type="nucleotide sequence ID" value="NZ_JABANE010000110.1"/>
</dbReference>
<keyword evidence="3" id="KW-1185">Reference proteome</keyword>
<sequence>MKLVLFLLLITSTALYAQDTFVQLNSGEQTKQKLQIKEELSILYQEKYRHNKEVTVTIYTSNYSSSLLQVKKKVSYGKNRLKFKLSDMPLLKKGEDYILELEEKYGRRNSLVFHYLEDAPPLDSNSTLEAISMNCDEGKNSIFSLNTVVNGGFPPYDITYTISRDKEQQDLLYEPFTLKNKKSIPDRELDIKVEEGFYIRIEIVDQCQEVHNELLFTNCVETNKIEFNINLFGPSNTSGTTQHHD</sequence>
<accession>A0A7X9RZS1</accession>
<gene>
    <name evidence="2" type="ORF">HHU12_27320</name>
</gene>
<dbReference type="EMBL" id="JABANE010000110">
    <property type="protein sequence ID" value="NME71706.1"/>
    <property type="molecule type" value="Genomic_DNA"/>
</dbReference>
<dbReference type="Proteomes" id="UP000576082">
    <property type="component" value="Unassembled WGS sequence"/>
</dbReference>
<feature type="signal peptide" evidence="1">
    <location>
        <begin position="1"/>
        <end position="17"/>
    </location>
</feature>
<feature type="chain" id="PRO_5030830364" evidence="1">
    <location>
        <begin position="18"/>
        <end position="245"/>
    </location>
</feature>
<dbReference type="AlphaFoldDB" id="A0A7X9RZS1"/>
<comment type="caution">
    <text evidence="2">The sequence shown here is derived from an EMBL/GenBank/DDBJ whole genome shotgun (WGS) entry which is preliminary data.</text>
</comment>